<comment type="caution">
    <text evidence="1">The sequence shown here is derived from an EMBL/GenBank/DDBJ whole genome shotgun (WGS) entry which is preliminary data.</text>
</comment>
<evidence type="ECO:0000313" key="2">
    <source>
        <dbReference type="Proteomes" id="UP001201463"/>
    </source>
</evidence>
<sequence length="338" mass="37431">MPKPEAAESGKNRFAQPLKILRKMFLQSWVPLVLALAYACWEFSSASPAQRSAATLIRSWGVTFFLIMWFAGQWFRTAKQIDDAEQLGSLQQRMDESLRLLKLLTDNALDAQPDVVQQGVAALPAAAPNDEPVARVLAEMPKSSKGALLILGAELERELRQLLWTSGWIEGVGKATVSASVGKLVSMGVVPESLGSSVKAFLDIRNRLLHGYGVADDEVLRAVDIGLSILRAVLAIPREEYVVVSSNIDLFEDEAGQTLLPDIRGVLLRTISSNEAGTPLRVFPTRRTNFTPGKRVSWEWNPGRLFGEAWFRDPMTGAMTRAWLSSLEFMGRHLDEIR</sequence>
<dbReference type="Proteomes" id="UP001201463">
    <property type="component" value="Unassembled WGS sequence"/>
</dbReference>
<reference evidence="1 2" key="1">
    <citation type="submission" date="2021-12" db="EMBL/GenBank/DDBJ databases">
        <title>Genome seq of p7.</title>
        <authorList>
            <person name="Seo T."/>
        </authorList>
    </citation>
    <scope>NUCLEOTIDE SEQUENCE [LARGE SCALE GENOMIC DNA]</scope>
    <source>
        <strain evidence="1 2">P7</strain>
    </source>
</reference>
<evidence type="ECO:0008006" key="3">
    <source>
        <dbReference type="Google" id="ProtNLM"/>
    </source>
</evidence>
<accession>A0ABS8XQD1</accession>
<gene>
    <name evidence="1" type="ORF">LXT12_26505</name>
</gene>
<organism evidence="1 2">
    <name type="scientific">Pelomonas caseinilytica</name>
    <dbReference type="NCBI Taxonomy" id="2906763"/>
    <lineage>
        <taxon>Bacteria</taxon>
        <taxon>Pseudomonadati</taxon>
        <taxon>Pseudomonadota</taxon>
        <taxon>Betaproteobacteria</taxon>
        <taxon>Burkholderiales</taxon>
        <taxon>Sphaerotilaceae</taxon>
        <taxon>Roseateles</taxon>
    </lineage>
</organism>
<protein>
    <recommendedName>
        <fullName evidence="3">DUF4145 domain-containing protein</fullName>
    </recommendedName>
</protein>
<keyword evidence="2" id="KW-1185">Reference proteome</keyword>
<proteinExistence type="predicted"/>
<dbReference type="RefSeq" id="WP_233395522.1">
    <property type="nucleotide sequence ID" value="NZ_JAJTWT010000027.1"/>
</dbReference>
<name>A0ABS8XQD1_9BURK</name>
<evidence type="ECO:0000313" key="1">
    <source>
        <dbReference type="EMBL" id="MCE4540786.1"/>
    </source>
</evidence>
<dbReference type="EMBL" id="JAJTWT010000027">
    <property type="protein sequence ID" value="MCE4540786.1"/>
    <property type="molecule type" value="Genomic_DNA"/>
</dbReference>